<gene>
    <name evidence="2" type="ORF">ENS64_13965</name>
</gene>
<accession>A0A7C4QPK5</accession>
<comment type="caution">
    <text evidence="2">The sequence shown here is derived from an EMBL/GenBank/DDBJ whole genome shotgun (WGS) entry which is preliminary data.</text>
</comment>
<dbReference type="InterPro" id="IPR021727">
    <property type="entry name" value="DUF3299"/>
</dbReference>
<keyword evidence="1" id="KW-1133">Transmembrane helix</keyword>
<proteinExistence type="predicted"/>
<dbReference type="EMBL" id="DSVQ01000016">
    <property type="protein sequence ID" value="HGT40347.1"/>
    <property type="molecule type" value="Genomic_DNA"/>
</dbReference>
<feature type="transmembrane region" description="Helical" evidence="1">
    <location>
        <begin position="33"/>
        <end position="66"/>
    </location>
</feature>
<organism evidence="2">
    <name type="scientific">Schlesneria paludicola</name>
    <dbReference type="NCBI Taxonomy" id="360056"/>
    <lineage>
        <taxon>Bacteria</taxon>
        <taxon>Pseudomonadati</taxon>
        <taxon>Planctomycetota</taxon>
        <taxon>Planctomycetia</taxon>
        <taxon>Planctomycetales</taxon>
        <taxon>Planctomycetaceae</taxon>
        <taxon>Schlesneria</taxon>
    </lineage>
</organism>
<sequence>MSTNIATAEWKVESAAEREFDYRPVPPLVPVSAAFAFLSLSAFLWDVLLVVPAIGLVLALLAVWRVKSGEGQYGGLKVATASAVAMPLIAAAAVGFHAYAYATELPEGFRRVSFTADISDKGLVFRDGQVQVDPAVKQLDGEAIFLKGFMYPTQQTKGLTSFVLCKDAGQCCFGGNPKVTDMIFVEMQPGKTVNYRPGLVAVAGRFRIHPTVDATGLNPVYKLETSYFSAAKTAY</sequence>
<keyword evidence="1" id="KW-0472">Membrane</keyword>
<name>A0A7C4QPK5_9PLAN</name>
<dbReference type="Gene3D" id="2.40.50.870">
    <property type="entry name" value="Protein of unknown function (DUF3299)"/>
    <property type="match status" value="1"/>
</dbReference>
<reference evidence="2" key="1">
    <citation type="journal article" date="2020" name="mSystems">
        <title>Genome- and Community-Level Interaction Insights into Carbon Utilization and Element Cycling Functions of Hydrothermarchaeota in Hydrothermal Sediment.</title>
        <authorList>
            <person name="Zhou Z."/>
            <person name="Liu Y."/>
            <person name="Xu W."/>
            <person name="Pan J."/>
            <person name="Luo Z.H."/>
            <person name="Li M."/>
        </authorList>
    </citation>
    <scope>NUCLEOTIDE SEQUENCE [LARGE SCALE GENOMIC DNA]</scope>
    <source>
        <strain evidence="2">SpSt-508</strain>
    </source>
</reference>
<dbReference type="AlphaFoldDB" id="A0A7C4QPK5"/>
<evidence type="ECO:0000313" key="2">
    <source>
        <dbReference type="EMBL" id="HGT40347.1"/>
    </source>
</evidence>
<feature type="transmembrane region" description="Helical" evidence="1">
    <location>
        <begin position="78"/>
        <end position="102"/>
    </location>
</feature>
<protein>
    <submittedName>
        <fullName evidence="2">DUF3299 domain-containing protein</fullName>
    </submittedName>
</protein>
<evidence type="ECO:0000256" key="1">
    <source>
        <dbReference type="SAM" id="Phobius"/>
    </source>
</evidence>
<dbReference type="Pfam" id="PF11736">
    <property type="entry name" value="DUF3299"/>
    <property type="match status" value="1"/>
</dbReference>
<keyword evidence="1" id="KW-0812">Transmembrane</keyword>